<evidence type="ECO:0000256" key="1">
    <source>
        <dbReference type="ARBA" id="ARBA00005709"/>
    </source>
</evidence>
<sequence>MRINHNMMALNTYRQFSNAVFSQSKAMEKLSSGLRINRAGDDAAGLAISEKMRGQIRGLEQAARNAQDSISMIQTAEGAASVVHEMLQRARELAVQSANGTLTDSDRKALNDEVAQLKEQINNTAQNTEFNTIKLLNKGTPLGSNGPVITGVSSEVIDDLMFRVPRWIDDAVTTIKNSLGIDFPANKELTVKLYSNASETRAAYMSTADGGATLELGLNLDKLLDANGQIPAGESGGQFDTVIAHEIVHAVQYTEMPSILNGGISNDENWFVEGLATAIQGGNGFTGVQADNGALTVNTAAPFNGEYDAAYAAVKTLHEITAGGINAFIDRLEAGDTLDQAFANTTQQAQGELAVIADAVHPLNNFTTSADFINWFNNSADVDAYLTTSSDFDPATSGAILNGSIAGSSFAGSQEDTIDNNATIDNAGVFNIKFDGVTEQTEKDTTAAKIAFHIGANSDQTMKMTSVNLTASGLRLTDWDISNQINSEMAIEKLDRAIQNVSSVRSFYGALQNRLEHAISNLQNSAENLTAAESRIRDVDMAKEMMNQTKSSILSQAAQAMLAQANQAPQGVLQLLR</sequence>
<comment type="caution">
    <text evidence="7">The sequence shown here is derived from an EMBL/GenBank/DDBJ whole genome shotgun (WGS) entry which is preliminary data.</text>
</comment>
<dbReference type="InterPro" id="IPR046358">
    <property type="entry name" value="Flagellin_C"/>
</dbReference>
<name>A0A1Q8Q9T6_9BACI</name>
<evidence type="ECO:0000256" key="4">
    <source>
        <dbReference type="RuleBase" id="RU362073"/>
    </source>
</evidence>
<protein>
    <recommendedName>
        <fullName evidence="2 4">Flagellin</fullName>
    </recommendedName>
</protein>
<keyword evidence="4" id="KW-0964">Secreted</keyword>
<evidence type="ECO:0000259" key="5">
    <source>
        <dbReference type="Pfam" id="PF00669"/>
    </source>
</evidence>
<organism evidence="7 8">
    <name type="scientific">Domibacillus antri</name>
    <dbReference type="NCBI Taxonomy" id="1714264"/>
    <lineage>
        <taxon>Bacteria</taxon>
        <taxon>Bacillati</taxon>
        <taxon>Bacillota</taxon>
        <taxon>Bacilli</taxon>
        <taxon>Bacillales</taxon>
        <taxon>Bacillaceae</taxon>
        <taxon>Domibacillus</taxon>
    </lineage>
</organism>
<comment type="similarity">
    <text evidence="1 4">Belongs to the bacterial flagellin family.</text>
</comment>
<evidence type="ECO:0000313" key="7">
    <source>
        <dbReference type="EMBL" id="OLN24035.1"/>
    </source>
</evidence>
<dbReference type="Pfam" id="PF00700">
    <property type="entry name" value="Flagellin_C"/>
    <property type="match status" value="1"/>
</dbReference>
<evidence type="ECO:0000313" key="8">
    <source>
        <dbReference type="Proteomes" id="UP000185568"/>
    </source>
</evidence>
<dbReference type="PRINTS" id="PR00207">
    <property type="entry name" value="FLAGELLIN"/>
</dbReference>
<accession>A0A1Q8Q9T6</accession>
<dbReference type="Proteomes" id="UP000185568">
    <property type="component" value="Unassembled WGS sequence"/>
</dbReference>
<proteinExistence type="inferred from homology"/>
<keyword evidence="8" id="KW-1185">Reference proteome</keyword>
<dbReference type="SUPFAM" id="SSF64518">
    <property type="entry name" value="Phase 1 flagellin"/>
    <property type="match status" value="1"/>
</dbReference>
<dbReference type="InterPro" id="IPR001492">
    <property type="entry name" value="Flagellin"/>
</dbReference>
<dbReference type="PANTHER" id="PTHR42792:SF2">
    <property type="entry name" value="FLAGELLIN"/>
    <property type="match status" value="1"/>
</dbReference>
<comment type="function">
    <text evidence="4">Flagellin is the subunit protein which polymerizes to form the filaments of bacterial flagella.</text>
</comment>
<dbReference type="Pfam" id="PF00669">
    <property type="entry name" value="Flagellin_N"/>
    <property type="match status" value="1"/>
</dbReference>
<evidence type="ECO:0000259" key="6">
    <source>
        <dbReference type="Pfam" id="PF00700"/>
    </source>
</evidence>
<dbReference type="GO" id="GO:0009288">
    <property type="term" value="C:bacterial-type flagellum"/>
    <property type="evidence" value="ECO:0007669"/>
    <property type="project" value="UniProtKB-SubCell"/>
</dbReference>
<dbReference type="Gene3D" id="1.20.1330.10">
    <property type="entry name" value="f41 fragment of flagellin, N-terminal domain"/>
    <property type="match status" value="2"/>
</dbReference>
<dbReference type="GO" id="GO:0005198">
    <property type="term" value="F:structural molecule activity"/>
    <property type="evidence" value="ECO:0007669"/>
    <property type="project" value="UniProtKB-UniRule"/>
</dbReference>
<comment type="subcellular location">
    <subcellularLocation>
        <location evidence="4">Secreted</location>
    </subcellularLocation>
    <subcellularLocation>
        <location evidence="4">Bacterial flagellum</location>
    </subcellularLocation>
</comment>
<reference evidence="7 8" key="1">
    <citation type="submission" date="2016-12" db="EMBL/GenBank/DDBJ databases">
        <title>Domibacillus antri genome sequencing.</title>
        <authorList>
            <person name="Verma A."/>
            <person name="Krishnamurthi S."/>
        </authorList>
    </citation>
    <scope>NUCLEOTIDE SEQUENCE [LARGE SCALE GENOMIC DNA]</scope>
    <source>
        <strain evidence="7 8">XD80</strain>
    </source>
</reference>
<dbReference type="STRING" id="1714264.BTO30_01045"/>
<dbReference type="AlphaFoldDB" id="A0A1Q8Q9T6"/>
<dbReference type="OrthoDB" id="9796789at2"/>
<evidence type="ECO:0000256" key="2">
    <source>
        <dbReference type="ARBA" id="ARBA00020110"/>
    </source>
</evidence>
<dbReference type="PANTHER" id="PTHR42792">
    <property type="entry name" value="FLAGELLIN"/>
    <property type="match status" value="1"/>
</dbReference>
<dbReference type="InterPro" id="IPR042187">
    <property type="entry name" value="Flagellin_C_sub2"/>
</dbReference>
<dbReference type="NCBIfam" id="NF033876">
    <property type="entry name" value="flagella_HExxH"/>
    <property type="match status" value="1"/>
</dbReference>
<feature type="domain" description="Flagellin N-terminal" evidence="5">
    <location>
        <begin position="3"/>
        <end position="138"/>
    </location>
</feature>
<feature type="domain" description="Flagellin C-terminal" evidence="6">
    <location>
        <begin position="491"/>
        <end position="576"/>
    </location>
</feature>
<dbReference type="InterPro" id="IPR001029">
    <property type="entry name" value="Flagellin_N"/>
</dbReference>
<dbReference type="EMBL" id="MSDU01000003">
    <property type="protein sequence ID" value="OLN24035.1"/>
    <property type="molecule type" value="Genomic_DNA"/>
</dbReference>
<evidence type="ECO:0000256" key="3">
    <source>
        <dbReference type="ARBA" id="ARBA00023143"/>
    </source>
</evidence>
<dbReference type="RefSeq" id="WP_075396853.1">
    <property type="nucleotide sequence ID" value="NZ_MSDU01000003.1"/>
</dbReference>
<gene>
    <name evidence="7" type="ORF">BTO30_01045</name>
</gene>
<dbReference type="Gene3D" id="6.10.10.10">
    <property type="entry name" value="Flagellar export chaperone, C-terminal domain"/>
    <property type="match status" value="1"/>
</dbReference>
<dbReference type="GO" id="GO:0005576">
    <property type="term" value="C:extracellular region"/>
    <property type="evidence" value="ECO:0007669"/>
    <property type="project" value="UniProtKB-SubCell"/>
</dbReference>
<keyword evidence="3 4" id="KW-0975">Bacterial flagellum</keyword>